<feature type="chain" id="PRO_5031233163" evidence="12">
    <location>
        <begin position="44"/>
        <end position="508"/>
    </location>
</feature>
<feature type="signal peptide" evidence="12">
    <location>
        <begin position="1"/>
        <end position="43"/>
    </location>
</feature>
<evidence type="ECO:0000256" key="2">
    <source>
        <dbReference type="ARBA" id="ARBA00004613"/>
    </source>
</evidence>
<evidence type="ECO:0000256" key="7">
    <source>
        <dbReference type="ARBA" id="ARBA00022729"/>
    </source>
</evidence>
<evidence type="ECO:0000256" key="11">
    <source>
        <dbReference type="ARBA" id="ARBA00023157"/>
    </source>
</evidence>
<keyword evidence="4" id="KW-1032">Host cell membrane</keyword>
<comment type="caution">
    <text evidence="14">The sequence shown here is derived from an EMBL/GenBank/DDBJ whole genome shotgun (WGS) entry which is preliminary data.</text>
</comment>
<keyword evidence="11" id="KW-1015">Disulfide bond</keyword>
<dbReference type="AlphaFoldDB" id="A0A7Y4B8H6"/>
<keyword evidence="5" id="KW-0964">Secreted</keyword>
<dbReference type="InterPro" id="IPR016187">
    <property type="entry name" value="CTDL_fold"/>
</dbReference>
<comment type="subcellular location">
    <subcellularLocation>
        <location evidence="1">Host cell membrane</location>
    </subcellularLocation>
    <subcellularLocation>
        <location evidence="2">Secreted</location>
    </subcellularLocation>
</comment>
<evidence type="ECO:0000256" key="3">
    <source>
        <dbReference type="ARBA" id="ARBA00009831"/>
    </source>
</evidence>
<dbReference type="PRINTS" id="PR00754">
    <property type="entry name" value="AEROLYSIN"/>
</dbReference>
<evidence type="ECO:0000313" key="14">
    <source>
        <dbReference type="EMBL" id="NOI12186.1"/>
    </source>
</evidence>
<sequence>MFFFKKYIMVIFSTNDKRRKISVKKTLTLLCLLPFTYIPSVLASDNTQFYPDLAEIHYNLGAETCKPNFRAITRDEALRFKDFIMNKLGKWSYVTLADGWIIMGPGYKGEIKKGSSDSTACYPLKADVNILKFDPVYIEEGSKQRVEWNLLNDKQNFIIPSFQLAHMMGYAWAGGSAFEKVGQDVKVWWDSNANAWKVRGNTGPCDGYRCDEKSTLIVNNFSYTMDPTSFKIDGSIVNSNKKLINTISSTAINKTSIPQQYVIDINYKTSTNWSQSNNYGFSESVAVSTAFKSPEVTGGVDKSISVTIGSTQEWGTASGGDESNTVSMQARPVVPANSALKVLLNVYRADISYPYVFDADVSYDLGFNGFMRWGGNGLLTHPKDRPTVSSTFSIGRFSGEDKSLEFQWDHRDIPGLNKTWDWNWIAKNGGSYDTRYWLGKVLAPKKARVKGMFYAEDQYTGELYFEQTSIPQEEGSEVSMEKNIKRQLEDAGLKDVKVSVKKSDSNLE</sequence>
<evidence type="ECO:0000256" key="6">
    <source>
        <dbReference type="ARBA" id="ARBA00022656"/>
    </source>
</evidence>
<dbReference type="EMBL" id="VTYF01000038">
    <property type="protein sequence ID" value="NOI12186.1"/>
    <property type="molecule type" value="Genomic_DNA"/>
</dbReference>
<evidence type="ECO:0000256" key="5">
    <source>
        <dbReference type="ARBA" id="ARBA00022525"/>
    </source>
</evidence>
<dbReference type="Gene3D" id="3.10.40.10">
    <property type="entry name" value="Aerolysin/Pertussis toxin (APT), N-terminal domain"/>
    <property type="match status" value="1"/>
</dbReference>
<dbReference type="InterPro" id="IPR055267">
    <property type="entry name" value="Aerolysin-like_C"/>
</dbReference>
<dbReference type="GO" id="GO:0090729">
    <property type="term" value="F:toxin activity"/>
    <property type="evidence" value="ECO:0007669"/>
    <property type="project" value="UniProtKB-KW"/>
</dbReference>
<keyword evidence="10" id="KW-0472">Membrane</keyword>
<dbReference type="InterPro" id="IPR005830">
    <property type="entry name" value="Aerolysn"/>
</dbReference>
<keyword evidence="7 12" id="KW-0732">Signal</keyword>
<evidence type="ECO:0000256" key="1">
    <source>
        <dbReference type="ARBA" id="ARBA00004165"/>
    </source>
</evidence>
<dbReference type="SMART" id="SM00999">
    <property type="entry name" value="Aerolysin"/>
    <property type="match status" value="1"/>
</dbReference>
<reference evidence="14 15" key="1">
    <citation type="submission" date="2019-09" db="EMBL/GenBank/DDBJ databases">
        <title>Draft genome sequencing and comparative genomics of hatchery-associated Vibrios.</title>
        <authorList>
            <person name="Kehlet-Delgado H."/>
            <person name="Mueller R.S."/>
        </authorList>
    </citation>
    <scope>NUCLEOTIDE SEQUENCE [LARGE SCALE GENOMIC DNA]</scope>
    <source>
        <strain evidence="14 15">081416A</strain>
    </source>
</reference>
<protein>
    <submittedName>
        <fullName evidence="14">Aerolysin family beta-barrel pore-forming toxin</fullName>
    </submittedName>
</protein>
<dbReference type="InterPro" id="IPR005138">
    <property type="entry name" value="APT_dom"/>
</dbReference>
<evidence type="ECO:0000256" key="10">
    <source>
        <dbReference type="ARBA" id="ARBA00023136"/>
    </source>
</evidence>
<evidence type="ECO:0000313" key="15">
    <source>
        <dbReference type="Proteomes" id="UP000532247"/>
    </source>
</evidence>
<accession>A0A7Y4B8H6</accession>
<dbReference type="SUPFAM" id="SSF56436">
    <property type="entry name" value="C-type lectin-like"/>
    <property type="match status" value="1"/>
</dbReference>
<keyword evidence="6" id="KW-0800">Toxin</keyword>
<evidence type="ECO:0000259" key="13">
    <source>
        <dbReference type="SMART" id="SM00999"/>
    </source>
</evidence>
<dbReference type="SUPFAM" id="SSF56973">
    <property type="entry name" value="Aerolisin/ETX pore-forming domain"/>
    <property type="match status" value="1"/>
</dbReference>
<evidence type="ECO:0000256" key="12">
    <source>
        <dbReference type="SAM" id="SignalP"/>
    </source>
</evidence>
<dbReference type="Pfam" id="PF03440">
    <property type="entry name" value="APT"/>
    <property type="match status" value="1"/>
</dbReference>
<evidence type="ECO:0000256" key="4">
    <source>
        <dbReference type="ARBA" id="ARBA00022511"/>
    </source>
</evidence>
<dbReference type="Pfam" id="PF01117">
    <property type="entry name" value="Aerolysin"/>
    <property type="match status" value="1"/>
</dbReference>
<dbReference type="Proteomes" id="UP000532247">
    <property type="component" value="Unassembled WGS sequence"/>
</dbReference>
<dbReference type="InterPro" id="IPR037015">
    <property type="entry name" value="APT_N_sf"/>
</dbReference>
<name>A0A7Y4B8H6_VIBAL</name>
<dbReference type="Gene3D" id="3.30.412.10">
    <property type="entry name" value="Proaerolysin, chain A, domain 2"/>
    <property type="match status" value="1"/>
</dbReference>
<keyword evidence="9" id="KW-0843">Virulence</keyword>
<organism evidence="14 15">
    <name type="scientific">Vibrio alginolyticus</name>
    <dbReference type="NCBI Taxonomy" id="663"/>
    <lineage>
        <taxon>Bacteria</taxon>
        <taxon>Pseudomonadati</taxon>
        <taxon>Pseudomonadota</taxon>
        <taxon>Gammaproteobacteria</taxon>
        <taxon>Vibrionales</taxon>
        <taxon>Vibrionaceae</taxon>
        <taxon>Vibrio</taxon>
    </lineage>
</organism>
<proteinExistence type="inferred from homology"/>
<comment type="similarity">
    <text evidence="3">Belongs to the aerolysin family.</text>
</comment>
<gene>
    <name evidence="14" type="ORF">F0254_25675</name>
</gene>
<evidence type="ECO:0000256" key="8">
    <source>
        <dbReference type="ARBA" id="ARBA00022870"/>
    </source>
</evidence>
<feature type="domain" description="Aerolysin-like C-terminal" evidence="13">
    <location>
        <begin position="141"/>
        <end position="490"/>
    </location>
</feature>
<evidence type="ECO:0000256" key="9">
    <source>
        <dbReference type="ARBA" id="ARBA00023026"/>
    </source>
</evidence>
<dbReference type="GO" id="GO:0020002">
    <property type="term" value="C:host cell plasma membrane"/>
    <property type="evidence" value="ECO:0007669"/>
    <property type="project" value="UniProtKB-SubCell"/>
</dbReference>
<dbReference type="GO" id="GO:0005576">
    <property type="term" value="C:extracellular region"/>
    <property type="evidence" value="ECO:0007669"/>
    <property type="project" value="UniProtKB-SubCell"/>
</dbReference>
<dbReference type="CDD" id="cd20218">
    <property type="entry name" value="PFM_aerolysin"/>
    <property type="match status" value="1"/>
</dbReference>
<keyword evidence="8" id="KW-1043">Host membrane</keyword>
<dbReference type="Gene3D" id="2.170.15.10">
    <property type="entry name" value="Proaerolysin, chain A, domain 3"/>
    <property type="match status" value="1"/>
</dbReference>